<sequence>MVEFYSRRTGREEEMMPLGRAVQLPNQEKAGESLPEAFDLSPPRGGEAPTTVCVCSCPPETKDMNCRRCQENGIWAFFWSLCFTCEEAAGDVLRGNVLVQARGGSWVEQELVRVSDRSAVTSPVKQISINSAKHVHAPWRKKDFSSRLSAFGGFIEPKFA</sequence>
<evidence type="ECO:0000313" key="1">
    <source>
        <dbReference type="EMBL" id="CAB1415513.1"/>
    </source>
</evidence>
<dbReference type="Proteomes" id="UP001153269">
    <property type="component" value="Unassembled WGS sequence"/>
</dbReference>
<gene>
    <name evidence="1" type="ORF">PLEPLA_LOCUS3229</name>
</gene>
<proteinExistence type="predicted"/>
<name>A0A9N7TPR9_PLEPL</name>
<keyword evidence="2" id="KW-1185">Reference proteome</keyword>
<organism evidence="1 2">
    <name type="scientific">Pleuronectes platessa</name>
    <name type="common">European plaice</name>
    <dbReference type="NCBI Taxonomy" id="8262"/>
    <lineage>
        <taxon>Eukaryota</taxon>
        <taxon>Metazoa</taxon>
        <taxon>Chordata</taxon>
        <taxon>Craniata</taxon>
        <taxon>Vertebrata</taxon>
        <taxon>Euteleostomi</taxon>
        <taxon>Actinopterygii</taxon>
        <taxon>Neopterygii</taxon>
        <taxon>Teleostei</taxon>
        <taxon>Neoteleostei</taxon>
        <taxon>Acanthomorphata</taxon>
        <taxon>Carangaria</taxon>
        <taxon>Pleuronectiformes</taxon>
        <taxon>Pleuronectoidei</taxon>
        <taxon>Pleuronectidae</taxon>
        <taxon>Pleuronectes</taxon>
    </lineage>
</organism>
<accession>A0A9N7TPR9</accession>
<evidence type="ECO:0000313" key="2">
    <source>
        <dbReference type="Proteomes" id="UP001153269"/>
    </source>
</evidence>
<comment type="caution">
    <text evidence="1">The sequence shown here is derived from an EMBL/GenBank/DDBJ whole genome shotgun (WGS) entry which is preliminary data.</text>
</comment>
<reference evidence="1" key="1">
    <citation type="submission" date="2020-03" db="EMBL/GenBank/DDBJ databases">
        <authorList>
            <person name="Weist P."/>
        </authorList>
    </citation>
    <scope>NUCLEOTIDE SEQUENCE</scope>
</reference>
<dbReference type="EMBL" id="CADEAL010000158">
    <property type="protein sequence ID" value="CAB1415513.1"/>
    <property type="molecule type" value="Genomic_DNA"/>
</dbReference>
<dbReference type="AlphaFoldDB" id="A0A9N7TPR9"/>
<protein>
    <submittedName>
        <fullName evidence="1">Uncharacterized protein</fullName>
    </submittedName>
</protein>